<feature type="compositionally biased region" description="Polar residues" evidence="1">
    <location>
        <begin position="494"/>
        <end position="506"/>
    </location>
</feature>
<evidence type="ECO:0000259" key="2">
    <source>
        <dbReference type="Pfam" id="PF24564"/>
    </source>
</evidence>
<protein>
    <submittedName>
        <fullName evidence="3">Gtpase slip-gc</fullName>
    </submittedName>
</protein>
<feature type="region of interest" description="Disordered" evidence="1">
    <location>
        <begin position="494"/>
        <end position="546"/>
    </location>
</feature>
<gene>
    <name evidence="3" type="ORF">FHETE_11402</name>
</gene>
<name>A0A8H5SMD0_FUSHE</name>
<dbReference type="Proteomes" id="UP000567885">
    <property type="component" value="Unassembled WGS sequence"/>
</dbReference>
<feature type="non-terminal residue" evidence="3">
    <location>
        <position position="1"/>
    </location>
</feature>
<organism evidence="3 4">
    <name type="scientific">Fusarium heterosporum</name>
    <dbReference type="NCBI Taxonomy" id="42747"/>
    <lineage>
        <taxon>Eukaryota</taxon>
        <taxon>Fungi</taxon>
        <taxon>Dikarya</taxon>
        <taxon>Ascomycota</taxon>
        <taxon>Pezizomycotina</taxon>
        <taxon>Sordariomycetes</taxon>
        <taxon>Hypocreomycetidae</taxon>
        <taxon>Hypocreales</taxon>
        <taxon>Nectriaceae</taxon>
        <taxon>Fusarium</taxon>
        <taxon>Fusarium heterosporum species complex</taxon>
    </lineage>
</organism>
<dbReference type="PANTHER" id="PTHR36681:SF3">
    <property type="entry name" value="NUCLEAR GTPASE, GERMINAL CENTER-ASSOCIATED, TANDEM DUPLICATE 3"/>
    <property type="match status" value="1"/>
</dbReference>
<accession>A0A8H5SMD0</accession>
<feature type="compositionally biased region" description="Acidic residues" evidence="1">
    <location>
        <begin position="521"/>
        <end position="546"/>
    </location>
</feature>
<evidence type="ECO:0000313" key="3">
    <source>
        <dbReference type="EMBL" id="KAF5653391.1"/>
    </source>
</evidence>
<evidence type="ECO:0000313" key="4">
    <source>
        <dbReference type="Proteomes" id="UP000567885"/>
    </source>
</evidence>
<dbReference type="OrthoDB" id="3598281at2759"/>
<reference evidence="3 4" key="1">
    <citation type="submission" date="2020-05" db="EMBL/GenBank/DDBJ databases">
        <title>Identification and distribution of gene clusters putatively required for synthesis of sphingolipid metabolism inhibitors in phylogenetically diverse species of the filamentous fungus Fusarium.</title>
        <authorList>
            <person name="Kim H.-S."/>
            <person name="Busman M."/>
            <person name="Brown D.W."/>
            <person name="Divon H."/>
            <person name="Uhlig S."/>
            <person name="Proctor R.H."/>
        </authorList>
    </citation>
    <scope>NUCLEOTIDE SEQUENCE [LARGE SCALE GENOMIC DNA]</scope>
    <source>
        <strain evidence="3 4">NRRL 20693</strain>
    </source>
</reference>
<dbReference type="AlphaFoldDB" id="A0A8H5SMD0"/>
<dbReference type="InterPro" id="IPR056024">
    <property type="entry name" value="DUF7605"/>
</dbReference>
<keyword evidence="4" id="KW-1185">Reference proteome</keyword>
<proteinExistence type="predicted"/>
<dbReference type="EMBL" id="JAAGWQ010000612">
    <property type="protein sequence ID" value="KAF5653391.1"/>
    <property type="molecule type" value="Genomic_DNA"/>
</dbReference>
<dbReference type="PANTHER" id="PTHR36681">
    <property type="entry name" value="NUCLEAR GTPASE, GERMINAL CENTER-ASSOCIATED, TANDEM DUPLICATE 3"/>
    <property type="match status" value="1"/>
</dbReference>
<dbReference type="Pfam" id="PF24564">
    <property type="entry name" value="DUF7605"/>
    <property type="match status" value="1"/>
</dbReference>
<evidence type="ECO:0000256" key="1">
    <source>
        <dbReference type="SAM" id="MobiDB-lite"/>
    </source>
</evidence>
<feature type="domain" description="DUF7605" evidence="2">
    <location>
        <begin position="247"/>
        <end position="405"/>
    </location>
</feature>
<sequence>ATKDLSDQTHGDAEFGQAHMRKLLGRLNHSQEVLNKGSRMLESSRAQAQESSQAQNDADGWLHIKAIAERNSVVKEQIQANYAARQKELNRGSETTHTLPIFLVSSDAFWHWKKTASPYKGYPSIEATGVPAVEKWLLEATLRKRERHLDDLLGKYHNLMNLMRIYSQEKGRDADFGITRSSVEDALTPIHQNAAADLTMQLSIVSAEMDLLDPLANREMAIERFVADATSVARNWSRKYPDDERSGKMASGAYAANMRRGGESYTSKCNDGPIHYCWNEVLTTQYLRFISREFDEDMNQKMRQIETQAVEAFKHGWQHYPDKIENAIRQKFPNLELSFNNLILMMSNVERMSTTKIRNVFERLSSNASQITEDATSYIGGQMRPIFDAGLEIVGTGSYAKRVAHNVSGVTRRGPTMGAGVQDESHAMLKERLNNAKIELNQVVREAIQSVKQQVSLLIDNLMDNCPADNALKVQKIELQRQIRVHLGEWEQAWQQQETGQGVTNPGPNPPQLEAVKGLDEIGDSDDDSEDNLDDPFEIFENDSME</sequence>
<comment type="caution">
    <text evidence="3">The sequence shown here is derived from an EMBL/GenBank/DDBJ whole genome shotgun (WGS) entry which is preliminary data.</text>
</comment>